<protein>
    <submittedName>
        <fullName evidence="2">Universal stress protein</fullName>
    </submittedName>
</protein>
<dbReference type="SUPFAM" id="SSF52402">
    <property type="entry name" value="Adenine nucleotide alpha hydrolases-like"/>
    <property type="match status" value="1"/>
</dbReference>
<dbReference type="KEGG" id="maqe:RJ40_11590"/>
<feature type="domain" description="UspA" evidence="1">
    <location>
        <begin position="68"/>
        <end position="180"/>
    </location>
</feature>
<reference evidence="2" key="1">
    <citation type="journal article" date="2001" name="Int. J. Syst. Evol. Microbiol.">
        <title>Methanofollis aquaemaris sp. nov., a methanogen isolated from an aquaculture fish pond.</title>
        <authorList>
            <person name="Lai M.C."/>
            <person name="Chen S.C."/>
        </authorList>
    </citation>
    <scope>NUCLEOTIDE SEQUENCE</scope>
    <source>
        <strain evidence="2">N2F9704</strain>
    </source>
</reference>
<evidence type="ECO:0000313" key="3">
    <source>
        <dbReference type="Proteomes" id="UP001042704"/>
    </source>
</evidence>
<sequence>MGYFASLIQRKFKDVAGKRYDTVVKEYREFLLTEEEAVVPEVASILMPLDYFVKEIPPALYETLSTYKGATVSLVYIIDMEVIRIVEDSLDEAAIQDFKQKRENFGEELLKQTVSELEAEGLSVKSRLFSGKKYENILELAGDHDMIVVSKQYGASTTEISPLSSVTLKLAQTADIPIIVY</sequence>
<reference evidence="2" key="2">
    <citation type="submission" date="2019-02" db="EMBL/GenBank/DDBJ databases">
        <authorList>
            <person name="Chen S.-C."/>
            <person name="Chien H.-H."/>
            <person name="Lai M.-C."/>
        </authorList>
    </citation>
    <scope>NUCLEOTIDE SEQUENCE</scope>
    <source>
        <strain evidence="2">N2F9704</strain>
    </source>
</reference>
<dbReference type="InterPro" id="IPR006016">
    <property type="entry name" value="UspA"/>
</dbReference>
<proteinExistence type="predicted"/>
<dbReference type="EMBL" id="CP036172">
    <property type="protein sequence ID" value="QSZ68092.1"/>
    <property type="molecule type" value="Genomic_DNA"/>
</dbReference>
<dbReference type="Pfam" id="PF00582">
    <property type="entry name" value="Usp"/>
    <property type="match status" value="1"/>
</dbReference>
<organism evidence="2 3">
    <name type="scientific">Methanofollis aquaemaris</name>
    <dbReference type="NCBI Taxonomy" id="126734"/>
    <lineage>
        <taxon>Archaea</taxon>
        <taxon>Methanobacteriati</taxon>
        <taxon>Methanobacteriota</taxon>
        <taxon>Stenosarchaea group</taxon>
        <taxon>Methanomicrobia</taxon>
        <taxon>Methanomicrobiales</taxon>
        <taxon>Methanomicrobiaceae</taxon>
        <taxon>Methanofollis</taxon>
    </lineage>
</organism>
<keyword evidence="3" id="KW-1185">Reference proteome</keyword>
<accession>A0A8A3S7S5</accession>
<dbReference type="AlphaFoldDB" id="A0A8A3S7S5"/>
<gene>
    <name evidence="2" type="ORF">RJ40_11590</name>
</gene>
<name>A0A8A3S7S5_9EURY</name>
<dbReference type="Gene3D" id="3.40.50.12370">
    <property type="match status" value="1"/>
</dbReference>
<evidence type="ECO:0000259" key="1">
    <source>
        <dbReference type="Pfam" id="PF00582"/>
    </source>
</evidence>
<evidence type="ECO:0000313" key="2">
    <source>
        <dbReference type="EMBL" id="QSZ68092.1"/>
    </source>
</evidence>
<dbReference type="Proteomes" id="UP001042704">
    <property type="component" value="Chromosome"/>
</dbReference>
<dbReference type="CDD" id="cd00293">
    <property type="entry name" value="USP-like"/>
    <property type="match status" value="1"/>
</dbReference>